<dbReference type="Proteomes" id="UP000193685">
    <property type="component" value="Unassembled WGS sequence"/>
</dbReference>
<keyword evidence="2 5" id="KW-0812">Transmembrane</keyword>
<keyword evidence="7" id="KW-1185">Reference proteome</keyword>
<dbReference type="AlphaFoldDB" id="A0A1Y2F8G5"/>
<dbReference type="RefSeq" id="XP_040724061.1">
    <property type="nucleotide sequence ID" value="XM_040867187.1"/>
</dbReference>
<comment type="subcellular location">
    <subcellularLocation>
        <location evidence="1">Endomembrane system</location>
        <topology evidence="1">Multi-pass membrane protein</topology>
    </subcellularLocation>
</comment>
<dbReference type="GeneID" id="63783786"/>
<dbReference type="Pfam" id="PF04750">
    <property type="entry name" value="Far-17a_AIG1"/>
    <property type="match status" value="1"/>
</dbReference>
<evidence type="ECO:0000313" key="6">
    <source>
        <dbReference type="EMBL" id="ORY79927.1"/>
    </source>
</evidence>
<evidence type="ECO:0000256" key="5">
    <source>
        <dbReference type="SAM" id="Phobius"/>
    </source>
</evidence>
<dbReference type="PANTHER" id="PTHR10989:SF16">
    <property type="entry name" value="AT02829P-RELATED"/>
    <property type="match status" value="1"/>
</dbReference>
<comment type="caution">
    <text evidence="6">The sequence shown here is derived from an EMBL/GenBank/DDBJ whole genome shotgun (WGS) entry which is preliminary data.</text>
</comment>
<name>A0A1Y2F8G5_PROLT</name>
<dbReference type="GO" id="GO:0016020">
    <property type="term" value="C:membrane"/>
    <property type="evidence" value="ECO:0007669"/>
    <property type="project" value="InterPro"/>
</dbReference>
<feature type="non-terminal residue" evidence="6">
    <location>
        <position position="195"/>
    </location>
</feature>
<evidence type="ECO:0000256" key="1">
    <source>
        <dbReference type="ARBA" id="ARBA00004127"/>
    </source>
</evidence>
<evidence type="ECO:0000256" key="3">
    <source>
        <dbReference type="ARBA" id="ARBA00022989"/>
    </source>
</evidence>
<dbReference type="EMBL" id="MCFI01000014">
    <property type="protein sequence ID" value="ORY79927.1"/>
    <property type="molecule type" value="Genomic_DNA"/>
</dbReference>
<proteinExistence type="predicted"/>
<evidence type="ECO:0000256" key="2">
    <source>
        <dbReference type="ARBA" id="ARBA00022692"/>
    </source>
</evidence>
<feature type="non-terminal residue" evidence="6">
    <location>
        <position position="1"/>
    </location>
</feature>
<sequence>HALSVALLTYPYSYILRNPNEISSAYGWHFQFLTILTLTIAYIQFMLACLHDLTGNETILELKQILLLIAGPVELLISVLWWGLKLVDPTLLIPEELLKVFPLSADLSMHANPAILLLIEIFFVSDALEHSTTTAAAIYAAYGTGYLVWLEHCAKMNGFYAYPMLGLMTQGQRIATFAGATAFAFASLLVVKQVY</sequence>
<evidence type="ECO:0000256" key="4">
    <source>
        <dbReference type="ARBA" id="ARBA00023136"/>
    </source>
</evidence>
<dbReference type="PANTHER" id="PTHR10989">
    <property type="entry name" value="ANDROGEN-INDUCED PROTEIN 1-RELATED"/>
    <property type="match status" value="1"/>
</dbReference>
<dbReference type="GO" id="GO:0012505">
    <property type="term" value="C:endomembrane system"/>
    <property type="evidence" value="ECO:0007669"/>
    <property type="project" value="UniProtKB-SubCell"/>
</dbReference>
<dbReference type="InterPro" id="IPR006838">
    <property type="entry name" value="ADTRP_AIG1"/>
</dbReference>
<reference evidence="6 7" key="1">
    <citation type="submission" date="2016-07" db="EMBL/GenBank/DDBJ databases">
        <title>Pervasive Adenine N6-methylation of Active Genes in Fungi.</title>
        <authorList>
            <consortium name="DOE Joint Genome Institute"/>
            <person name="Mondo S.J."/>
            <person name="Dannebaum R.O."/>
            <person name="Kuo R.C."/>
            <person name="Labutti K."/>
            <person name="Haridas S."/>
            <person name="Kuo A."/>
            <person name="Salamov A."/>
            <person name="Ahrendt S.R."/>
            <person name="Lipzen A."/>
            <person name="Sullivan W."/>
            <person name="Andreopoulos W.B."/>
            <person name="Clum A."/>
            <person name="Lindquist E."/>
            <person name="Daum C."/>
            <person name="Ramamoorthy G.K."/>
            <person name="Gryganskyi A."/>
            <person name="Culley D."/>
            <person name="Magnuson J.K."/>
            <person name="James T.Y."/>
            <person name="O'Malley M.A."/>
            <person name="Stajich J.E."/>
            <person name="Spatafora J.W."/>
            <person name="Visel A."/>
            <person name="Grigoriev I.V."/>
        </authorList>
    </citation>
    <scope>NUCLEOTIDE SEQUENCE [LARGE SCALE GENOMIC DNA]</scope>
    <source>
        <strain evidence="6 7">12-1054</strain>
    </source>
</reference>
<organism evidence="6 7">
    <name type="scientific">Protomyces lactucae-debilis</name>
    <dbReference type="NCBI Taxonomy" id="2754530"/>
    <lineage>
        <taxon>Eukaryota</taxon>
        <taxon>Fungi</taxon>
        <taxon>Dikarya</taxon>
        <taxon>Ascomycota</taxon>
        <taxon>Taphrinomycotina</taxon>
        <taxon>Taphrinomycetes</taxon>
        <taxon>Taphrinales</taxon>
        <taxon>Protomycetaceae</taxon>
        <taxon>Protomyces</taxon>
    </lineage>
</organism>
<keyword evidence="4 5" id="KW-0472">Membrane</keyword>
<dbReference type="STRING" id="56484.A0A1Y2F8G5"/>
<keyword evidence="3 5" id="KW-1133">Transmembrane helix</keyword>
<feature type="transmembrane region" description="Helical" evidence="5">
    <location>
        <begin position="174"/>
        <end position="191"/>
    </location>
</feature>
<feature type="transmembrane region" description="Helical" evidence="5">
    <location>
        <begin position="28"/>
        <end position="53"/>
    </location>
</feature>
<feature type="transmembrane region" description="Helical" evidence="5">
    <location>
        <begin position="65"/>
        <end position="84"/>
    </location>
</feature>
<protein>
    <submittedName>
        <fullName evidence="6">FAR-17a/AIG1-like protein</fullName>
    </submittedName>
</protein>
<dbReference type="OrthoDB" id="1898221at2759"/>
<dbReference type="OMA" id="VINPWAD"/>
<evidence type="ECO:0000313" key="7">
    <source>
        <dbReference type="Proteomes" id="UP000193685"/>
    </source>
</evidence>
<gene>
    <name evidence="6" type="ORF">BCR37DRAFT_335476</name>
</gene>
<accession>A0A1Y2F8G5</accession>